<proteinExistence type="predicted"/>
<feature type="compositionally biased region" description="Polar residues" evidence="1">
    <location>
        <begin position="34"/>
        <end position="44"/>
    </location>
</feature>
<dbReference type="Proteomes" id="UP000829999">
    <property type="component" value="Chromosome 26"/>
</dbReference>
<organism evidence="2 3">
    <name type="scientific">Spodoptera frugiperda</name>
    <name type="common">Fall armyworm</name>
    <dbReference type="NCBI Taxonomy" id="7108"/>
    <lineage>
        <taxon>Eukaryota</taxon>
        <taxon>Metazoa</taxon>
        <taxon>Ecdysozoa</taxon>
        <taxon>Arthropoda</taxon>
        <taxon>Hexapoda</taxon>
        <taxon>Insecta</taxon>
        <taxon>Pterygota</taxon>
        <taxon>Neoptera</taxon>
        <taxon>Endopterygota</taxon>
        <taxon>Lepidoptera</taxon>
        <taxon>Glossata</taxon>
        <taxon>Ditrysia</taxon>
        <taxon>Noctuoidea</taxon>
        <taxon>Noctuidae</taxon>
        <taxon>Amphipyrinae</taxon>
        <taxon>Spodoptera</taxon>
    </lineage>
</organism>
<reference evidence="3" key="1">
    <citation type="submission" date="2025-08" db="UniProtKB">
        <authorList>
            <consortium name="RefSeq"/>
        </authorList>
    </citation>
    <scope>IDENTIFICATION</scope>
    <source>
        <tissue evidence="3">Whole larval tissue</tissue>
    </source>
</reference>
<name>A0A9R0E8X9_SPOFR</name>
<feature type="region of interest" description="Disordered" evidence="1">
    <location>
        <begin position="26"/>
        <end position="49"/>
    </location>
</feature>
<dbReference type="OrthoDB" id="6957107at2759"/>
<evidence type="ECO:0000256" key="1">
    <source>
        <dbReference type="SAM" id="MobiDB-lite"/>
    </source>
</evidence>
<evidence type="ECO:0000313" key="3">
    <source>
        <dbReference type="RefSeq" id="XP_050560586.1"/>
    </source>
</evidence>
<keyword evidence="2" id="KW-1185">Reference proteome</keyword>
<dbReference type="RefSeq" id="XP_050560586.1">
    <property type="nucleotide sequence ID" value="XM_050704629.1"/>
</dbReference>
<dbReference type="AlphaFoldDB" id="A0A9R0E8X9"/>
<evidence type="ECO:0000313" key="2">
    <source>
        <dbReference type="Proteomes" id="UP000829999"/>
    </source>
</evidence>
<gene>
    <name evidence="3" type="primary">LOC126912469</name>
</gene>
<dbReference type="GeneID" id="126912469"/>
<sequence length="183" mass="21424">MAFQDNQENDDFTECSQALFTDFYDQQNDEKENQSFPNSSQSILEKSIPKKRQFTESRNSCNVVSNNSSDTSIEEILDSDEDEHIERKKKCYLKNENKMNNEVSIEKKSEHVCCAAKKYFNALFSKDFTAELNTQDELPPIYAQFEHDLGIMLAFRLRNVPADKRLECYEKLINTVRQYEGKK</sequence>
<accession>A0A9R0E8X9</accession>
<protein>
    <submittedName>
        <fullName evidence="3">Uncharacterized protein LOC126912469</fullName>
    </submittedName>
</protein>